<gene>
    <name evidence="2" type="ORF">PXEA_LOCUS28543</name>
</gene>
<comment type="caution">
    <text evidence="2">The sequence shown here is derived from an EMBL/GenBank/DDBJ whole genome shotgun (WGS) entry which is preliminary data.</text>
</comment>
<dbReference type="AlphaFoldDB" id="A0A3S5AEP1"/>
<protein>
    <submittedName>
        <fullName evidence="2">Uncharacterized protein</fullName>
    </submittedName>
</protein>
<evidence type="ECO:0000256" key="1">
    <source>
        <dbReference type="SAM" id="MobiDB-lite"/>
    </source>
</evidence>
<evidence type="ECO:0000313" key="2">
    <source>
        <dbReference type="EMBL" id="VEL35103.1"/>
    </source>
</evidence>
<name>A0A3S5AEP1_9PLAT</name>
<dbReference type="EMBL" id="CAAALY010249098">
    <property type="protein sequence ID" value="VEL35103.1"/>
    <property type="molecule type" value="Genomic_DNA"/>
</dbReference>
<keyword evidence="3" id="KW-1185">Reference proteome</keyword>
<feature type="compositionally biased region" description="Polar residues" evidence="1">
    <location>
        <begin position="61"/>
        <end position="73"/>
    </location>
</feature>
<organism evidence="2 3">
    <name type="scientific">Protopolystoma xenopodis</name>
    <dbReference type="NCBI Taxonomy" id="117903"/>
    <lineage>
        <taxon>Eukaryota</taxon>
        <taxon>Metazoa</taxon>
        <taxon>Spiralia</taxon>
        <taxon>Lophotrochozoa</taxon>
        <taxon>Platyhelminthes</taxon>
        <taxon>Monogenea</taxon>
        <taxon>Polyopisthocotylea</taxon>
        <taxon>Polystomatidea</taxon>
        <taxon>Polystomatidae</taxon>
        <taxon>Protopolystoma</taxon>
    </lineage>
</organism>
<sequence>MILAHEKARRNEKPFWTAQQPLRLLLTPAVCRPLFVFCPNDGCVFTVWLIATRPLGPNILSESQYGRSPPSGQGTDGQVGWEVGSTGGIGSEPSEANKRTDAIFSFCRFLPTRDRFVATRLSALARLVSSLSPSSCMLLAFRC</sequence>
<evidence type="ECO:0000313" key="3">
    <source>
        <dbReference type="Proteomes" id="UP000784294"/>
    </source>
</evidence>
<proteinExistence type="predicted"/>
<reference evidence="2" key="1">
    <citation type="submission" date="2018-11" db="EMBL/GenBank/DDBJ databases">
        <authorList>
            <consortium name="Pathogen Informatics"/>
        </authorList>
    </citation>
    <scope>NUCLEOTIDE SEQUENCE</scope>
</reference>
<dbReference type="Proteomes" id="UP000784294">
    <property type="component" value="Unassembled WGS sequence"/>
</dbReference>
<feature type="region of interest" description="Disordered" evidence="1">
    <location>
        <begin position="61"/>
        <end position="94"/>
    </location>
</feature>
<accession>A0A3S5AEP1</accession>